<dbReference type="PROSITE" id="PS50112">
    <property type="entry name" value="PAS"/>
    <property type="match status" value="1"/>
</dbReference>
<dbReference type="CDD" id="cd00130">
    <property type="entry name" value="PAS"/>
    <property type="match status" value="1"/>
</dbReference>
<dbReference type="Proteomes" id="UP000599024">
    <property type="component" value="Unassembled WGS sequence"/>
</dbReference>
<proteinExistence type="predicted"/>
<sequence>MSIKNRTILLITLLFTGYATLLYILTPPPSPATVGPSPFLWLLTSLAIFFIALILLIISGHSKYIFKIKEQTEEIAELNKAIKESQGNFDEILERRTFELSVINGSLNREIAERIQTEKESARLQERFEMILNSAGEGIFGLDADGNVTFINKAASLMLGWEIEDLIGKSHHQLVHHTHANGEHYHEEHCPIYQAYKDGEVHFKSDDVFWTKSGHNFPVEYVSTPIIENNQYTGAVVVFRDLNTFS</sequence>
<dbReference type="Gene3D" id="3.30.450.20">
    <property type="entry name" value="PAS domain"/>
    <property type="match status" value="1"/>
</dbReference>
<dbReference type="PANTHER" id="PTHR44757:SF2">
    <property type="entry name" value="BIOFILM ARCHITECTURE MAINTENANCE PROTEIN MBAA"/>
    <property type="match status" value="1"/>
</dbReference>
<gene>
    <name evidence="4" type="ORF">H8E79_07575</name>
</gene>
<dbReference type="InterPro" id="IPR052155">
    <property type="entry name" value="Biofilm_reg_signaling"/>
</dbReference>
<evidence type="ECO:0000256" key="2">
    <source>
        <dbReference type="SAM" id="Phobius"/>
    </source>
</evidence>
<feature type="transmembrane region" description="Helical" evidence="2">
    <location>
        <begin position="38"/>
        <end position="58"/>
    </location>
</feature>
<dbReference type="NCBIfam" id="TIGR00229">
    <property type="entry name" value="sensory_box"/>
    <property type="match status" value="1"/>
</dbReference>
<feature type="transmembrane region" description="Helical" evidence="2">
    <location>
        <begin position="7"/>
        <end position="26"/>
    </location>
</feature>
<reference evidence="4 5" key="1">
    <citation type="submission" date="2020-08" db="EMBL/GenBank/DDBJ databases">
        <title>Bridging the membrane lipid divide: bacteria of the FCB group superphylum have the potential to synthesize archaeal ether lipids.</title>
        <authorList>
            <person name="Villanueva L."/>
            <person name="Von Meijenfeldt F.A.B."/>
            <person name="Westbye A.B."/>
            <person name="Yadav S."/>
            <person name="Hopmans E.C."/>
            <person name="Dutilh B.E."/>
            <person name="Sinninghe Damste J.S."/>
        </authorList>
    </citation>
    <scope>NUCLEOTIDE SEQUENCE [LARGE SCALE GENOMIC DNA]</scope>
    <source>
        <strain evidence="4">NIOZ-UU81</strain>
    </source>
</reference>
<protein>
    <submittedName>
        <fullName evidence="4">PAS domain-containing protein</fullName>
    </submittedName>
</protein>
<dbReference type="InterPro" id="IPR013767">
    <property type="entry name" value="PAS_fold"/>
</dbReference>
<keyword evidence="2" id="KW-0472">Membrane</keyword>
<dbReference type="AlphaFoldDB" id="A0A8J6NBN5"/>
<dbReference type="InterPro" id="IPR000014">
    <property type="entry name" value="PAS"/>
</dbReference>
<evidence type="ECO:0000259" key="3">
    <source>
        <dbReference type="PROSITE" id="PS50112"/>
    </source>
</evidence>
<dbReference type="PANTHER" id="PTHR44757">
    <property type="entry name" value="DIGUANYLATE CYCLASE DGCP"/>
    <property type="match status" value="1"/>
</dbReference>
<dbReference type="GO" id="GO:0006355">
    <property type="term" value="P:regulation of DNA-templated transcription"/>
    <property type="evidence" value="ECO:0007669"/>
    <property type="project" value="InterPro"/>
</dbReference>
<keyword evidence="2" id="KW-1133">Transmembrane helix</keyword>
<keyword evidence="2" id="KW-0812">Transmembrane</keyword>
<keyword evidence="1" id="KW-0175">Coiled coil</keyword>
<dbReference type="SUPFAM" id="SSF55785">
    <property type="entry name" value="PYP-like sensor domain (PAS domain)"/>
    <property type="match status" value="1"/>
</dbReference>
<dbReference type="EMBL" id="JACNLK010000069">
    <property type="protein sequence ID" value="MBC8209010.1"/>
    <property type="molecule type" value="Genomic_DNA"/>
</dbReference>
<dbReference type="Pfam" id="PF00989">
    <property type="entry name" value="PAS"/>
    <property type="match status" value="1"/>
</dbReference>
<dbReference type="InterPro" id="IPR035965">
    <property type="entry name" value="PAS-like_dom_sf"/>
</dbReference>
<dbReference type="SMART" id="SM00091">
    <property type="entry name" value="PAS"/>
    <property type="match status" value="1"/>
</dbReference>
<evidence type="ECO:0000256" key="1">
    <source>
        <dbReference type="SAM" id="Coils"/>
    </source>
</evidence>
<organism evidence="4 5">
    <name type="scientific">Candidatus Desulfatifera sulfidica</name>
    <dbReference type="NCBI Taxonomy" id="2841691"/>
    <lineage>
        <taxon>Bacteria</taxon>
        <taxon>Pseudomonadati</taxon>
        <taxon>Thermodesulfobacteriota</taxon>
        <taxon>Desulfobulbia</taxon>
        <taxon>Desulfobulbales</taxon>
        <taxon>Desulfobulbaceae</taxon>
        <taxon>Candidatus Desulfatifera</taxon>
    </lineage>
</organism>
<feature type="domain" description="PAS" evidence="3">
    <location>
        <begin position="124"/>
        <end position="176"/>
    </location>
</feature>
<feature type="coiled-coil region" evidence="1">
    <location>
        <begin position="68"/>
        <end position="127"/>
    </location>
</feature>
<evidence type="ECO:0000313" key="4">
    <source>
        <dbReference type="EMBL" id="MBC8209010.1"/>
    </source>
</evidence>
<evidence type="ECO:0000313" key="5">
    <source>
        <dbReference type="Proteomes" id="UP000599024"/>
    </source>
</evidence>
<name>A0A8J6NBN5_9BACT</name>
<comment type="caution">
    <text evidence="4">The sequence shown here is derived from an EMBL/GenBank/DDBJ whole genome shotgun (WGS) entry which is preliminary data.</text>
</comment>
<accession>A0A8J6NBN5</accession>